<dbReference type="Pfam" id="PF00884">
    <property type="entry name" value="Sulfatase"/>
    <property type="match status" value="1"/>
</dbReference>
<comment type="caution">
    <text evidence="6">The sequence shown here is derived from an EMBL/GenBank/DDBJ whole genome shotgun (WGS) entry which is preliminary data.</text>
</comment>
<organism evidence="6 7">
    <name type="scientific">Rhodopirellula islandica</name>
    <dbReference type="NCBI Taxonomy" id="595434"/>
    <lineage>
        <taxon>Bacteria</taxon>
        <taxon>Pseudomonadati</taxon>
        <taxon>Planctomycetota</taxon>
        <taxon>Planctomycetia</taxon>
        <taxon>Pirellulales</taxon>
        <taxon>Pirellulaceae</taxon>
        <taxon>Rhodopirellula</taxon>
    </lineage>
</organism>
<evidence type="ECO:0000256" key="3">
    <source>
        <dbReference type="ARBA" id="ARBA00022801"/>
    </source>
</evidence>
<evidence type="ECO:0000313" key="7">
    <source>
        <dbReference type="Proteomes" id="UP000036367"/>
    </source>
</evidence>
<feature type="domain" description="Sulfatase N-terminal" evidence="5">
    <location>
        <begin position="36"/>
        <end position="396"/>
    </location>
</feature>
<accession>A0A0J1BCG1</accession>
<dbReference type="PANTHER" id="PTHR42693">
    <property type="entry name" value="ARYLSULFATASE FAMILY MEMBER"/>
    <property type="match status" value="1"/>
</dbReference>
<dbReference type="AlphaFoldDB" id="A0A0J1BCG1"/>
<dbReference type="PATRIC" id="fig|595434.4.peg.3638"/>
<evidence type="ECO:0000256" key="4">
    <source>
        <dbReference type="ARBA" id="ARBA00022837"/>
    </source>
</evidence>
<reference evidence="6" key="1">
    <citation type="submission" date="2015-05" db="EMBL/GenBank/DDBJ databases">
        <title>Permanent draft genome of Rhodopirellula islandicus K833.</title>
        <authorList>
            <person name="Kizina J."/>
            <person name="Richter M."/>
            <person name="Glockner F.O."/>
            <person name="Harder J."/>
        </authorList>
    </citation>
    <scope>NUCLEOTIDE SEQUENCE [LARGE SCALE GENOMIC DNA]</scope>
    <source>
        <strain evidence="6">K833</strain>
    </source>
</reference>
<dbReference type="GO" id="GO:0004065">
    <property type="term" value="F:arylsulfatase activity"/>
    <property type="evidence" value="ECO:0007669"/>
    <property type="project" value="TreeGrafter"/>
</dbReference>
<evidence type="ECO:0000259" key="5">
    <source>
        <dbReference type="Pfam" id="PF00884"/>
    </source>
</evidence>
<gene>
    <name evidence="6" type="ORF">RISK_003834</name>
</gene>
<evidence type="ECO:0000256" key="1">
    <source>
        <dbReference type="ARBA" id="ARBA00008779"/>
    </source>
</evidence>
<dbReference type="InterPro" id="IPR050738">
    <property type="entry name" value="Sulfatase"/>
</dbReference>
<keyword evidence="3" id="KW-0378">Hydrolase</keyword>
<dbReference type="OrthoDB" id="9783154at2"/>
<dbReference type="InterPro" id="IPR017850">
    <property type="entry name" value="Alkaline_phosphatase_core_sf"/>
</dbReference>
<dbReference type="RefSeq" id="WP_047815196.1">
    <property type="nucleotide sequence ID" value="NZ_LECT01000029.1"/>
</dbReference>
<dbReference type="Gene3D" id="3.30.1120.10">
    <property type="match status" value="1"/>
</dbReference>
<name>A0A0J1BCG1_RHOIS</name>
<protein>
    <submittedName>
        <fullName evidence="6">Arylsulfatase A</fullName>
    </submittedName>
</protein>
<dbReference type="PROSITE" id="PS00523">
    <property type="entry name" value="SULFATASE_1"/>
    <property type="match status" value="1"/>
</dbReference>
<dbReference type="SUPFAM" id="SSF53649">
    <property type="entry name" value="Alkaline phosphatase-like"/>
    <property type="match status" value="1"/>
</dbReference>
<dbReference type="CDD" id="cd16143">
    <property type="entry name" value="ARS_like"/>
    <property type="match status" value="1"/>
</dbReference>
<dbReference type="Gene3D" id="3.40.720.10">
    <property type="entry name" value="Alkaline Phosphatase, subunit A"/>
    <property type="match status" value="1"/>
</dbReference>
<evidence type="ECO:0000313" key="6">
    <source>
        <dbReference type="EMBL" id="KLU04248.1"/>
    </source>
</evidence>
<dbReference type="InterPro" id="IPR000917">
    <property type="entry name" value="Sulfatase_N"/>
</dbReference>
<keyword evidence="7" id="KW-1185">Reference proteome</keyword>
<keyword evidence="2" id="KW-0479">Metal-binding</keyword>
<dbReference type="GO" id="GO:0046872">
    <property type="term" value="F:metal ion binding"/>
    <property type="evidence" value="ECO:0007669"/>
    <property type="project" value="UniProtKB-KW"/>
</dbReference>
<sequence length="512" mass="57582">MRLQSTLRFPLARLFLVFLGSVLGVSLSLAETKPHPNVLILYADDLGYGDLNVQNADSKIPTPHLDQLARQGMRFTDGHSSSGICTPSRYALLTGRHHWRDFHGIVNAFGQSVFEPEQLTLAEMFQQHGYQTAAIGKWHLGWDWDAIKKPDAKPFGNGRKKGWGPEAFDWSQSIPDGPLAHGFDSYFGDTVINFPPYCWIEDDKVVKAPDTIMDTSKWKPIKEGNWECRPGPMTSDWDPYQNIPSTTERGVQFIRSQSATDQPFFLYFAFPAPHAPIIPNDEFDGRSGAGPYGDYVCETDDACGKLLRALKESGQSENTIVIFSADNGPEKYAYVRDEKFDHWSSHPFRGLKRDLYEGGHHVPFVVHWPGLTATGATCDALVSQVDVFATMAEMLGHSIPDGQAKDSRSLMPLLKDSRQTHRQSLVQNTRVDEYALRDGKWLLIDAKSGYVSGRNKGWESRRQIPADDKQPHELYDLSVDIGQRDNVAGEHPEVVERMKSLLQTIREDGYPE</sequence>
<dbReference type="InterPro" id="IPR024607">
    <property type="entry name" value="Sulfatase_CS"/>
</dbReference>
<dbReference type="PROSITE" id="PS00149">
    <property type="entry name" value="SULFATASE_2"/>
    <property type="match status" value="1"/>
</dbReference>
<evidence type="ECO:0000256" key="2">
    <source>
        <dbReference type="ARBA" id="ARBA00022723"/>
    </source>
</evidence>
<dbReference type="STRING" id="595434.RISK_003834"/>
<dbReference type="Proteomes" id="UP000036367">
    <property type="component" value="Unassembled WGS sequence"/>
</dbReference>
<comment type="similarity">
    <text evidence="1">Belongs to the sulfatase family.</text>
</comment>
<dbReference type="PANTHER" id="PTHR42693:SF53">
    <property type="entry name" value="ENDO-4-O-SULFATASE"/>
    <property type="match status" value="1"/>
</dbReference>
<keyword evidence="4" id="KW-0106">Calcium</keyword>
<proteinExistence type="inferred from homology"/>
<dbReference type="EMBL" id="LECT01000029">
    <property type="protein sequence ID" value="KLU04248.1"/>
    <property type="molecule type" value="Genomic_DNA"/>
</dbReference>